<protein>
    <submittedName>
        <fullName evidence="1">16689_t:CDS:1</fullName>
    </submittedName>
</protein>
<organism evidence="1 2">
    <name type="scientific">Racocetra persica</name>
    <dbReference type="NCBI Taxonomy" id="160502"/>
    <lineage>
        <taxon>Eukaryota</taxon>
        <taxon>Fungi</taxon>
        <taxon>Fungi incertae sedis</taxon>
        <taxon>Mucoromycota</taxon>
        <taxon>Glomeromycotina</taxon>
        <taxon>Glomeromycetes</taxon>
        <taxon>Diversisporales</taxon>
        <taxon>Gigasporaceae</taxon>
        <taxon>Racocetra</taxon>
    </lineage>
</organism>
<dbReference type="Proteomes" id="UP000789920">
    <property type="component" value="Unassembled WGS sequence"/>
</dbReference>
<name>A0ACA9S770_9GLOM</name>
<accession>A0ACA9S770</accession>
<proteinExistence type="predicted"/>
<keyword evidence="2" id="KW-1185">Reference proteome</keyword>
<sequence>NCQEYSDFFEILIDDKLKLDYLKKKLKREEKINIKYNFFIKYSSEICYEQKVKRDKKGEKVLLEYLKTLCDGYKKKTSELYPKYIVFNTDKVKVEEYNIYF</sequence>
<evidence type="ECO:0000313" key="2">
    <source>
        <dbReference type="Proteomes" id="UP000789920"/>
    </source>
</evidence>
<comment type="caution">
    <text evidence="1">The sequence shown here is derived from an EMBL/GenBank/DDBJ whole genome shotgun (WGS) entry which is preliminary data.</text>
</comment>
<dbReference type="EMBL" id="CAJVQC010098919">
    <property type="protein sequence ID" value="CAG8830314.1"/>
    <property type="molecule type" value="Genomic_DNA"/>
</dbReference>
<reference evidence="1" key="1">
    <citation type="submission" date="2021-06" db="EMBL/GenBank/DDBJ databases">
        <authorList>
            <person name="Kallberg Y."/>
            <person name="Tangrot J."/>
            <person name="Rosling A."/>
        </authorList>
    </citation>
    <scope>NUCLEOTIDE SEQUENCE</scope>
    <source>
        <strain evidence="1">MA461A</strain>
    </source>
</reference>
<feature type="non-terminal residue" evidence="1">
    <location>
        <position position="1"/>
    </location>
</feature>
<gene>
    <name evidence="1" type="ORF">RPERSI_LOCUS27768</name>
</gene>
<evidence type="ECO:0000313" key="1">
    <source>
        <dbReference type="EMBL" id="CAG8830314.1"/>
    </source>
</evidence>